<proteinExistence type="predicted"/>
<evidence type="ECO:0000313" key="1">
    <source>
        <dbReference type="EMBL" id="PPQ30899.1"/>
    </source>
</evidence>
<gene>
    <name evidence="1" type="ORF">CCR94_11120</name>
</gene>
<organism evidence="1 2">
    <name type="scientific">Rhodoblastus sphagnicola</name>
    <dbReference type="NCBI Taxonomy" id="333368"/>
    <lineage>
        <taxon>Bacteria</taxon>
        <taxon>Pseudomonadati</taxon>
        <taxon>Pseudomonadota</taxon>
        <taxon>Alphaproteobacteria</taxon>
        <taxon>Hyphomicrobiales</taxon>
        <taxon>Rhodoblastaceae</taxon>
        <taxon>Rhodoblastus</taxon>
    </lineage>
</organism>
<evidence type="ECO:0000313" key="2">
    <source>
        <dbReference type="Proteomes" id="UP000239089"/>
    </source>
</evidence>
<comment type="caution">
    <text evidence="1">The sequence shown here is derived from an EMBL/GenBank/DDBJ whole genome shotgun (WGS) entry which is preliminary data.</text>
</comment>
<dbReference type="RefSeq" id="WP_104507927.1">
    <property type="nucleotide sequence ID" value="NZ_JACIGC010000005.1"/>
</dbReference>
<dbReference type="Proteomes" id="UP000239089">
    <property type="component" value="Unassembled WGS sequence"/>
</dbReference>
<reference evidence="1 2" key="1">
    <citation type="journal article" date="2018" name="Arch. Microbiol.">
        <title>New insights into the metabolic potential of the phototrophic purple bacterium Rhodopila globiformis DSM 161(T) from its draft genome sequence and evidence for a vanadium-dependent nitrogenase.</title>
        <authorList>
            <person name="Imhoff J.F."/>
            <person name="Rahn T."/>
            <person name="Kunzel S."/>
            <person name="Neulinger S.C."/>
        </authorList>
    </citation>
    <scope>NUCLEOTIDE SEQUENCE [LARGE SCALE GENOMIC DNA]</scope>
    <source>
        <strain evidence="1 2">DSM 16996</strain>
    </source>
</reference>
<dbReference type="AlphaFoldDB" id="A0A2S6N8G5"/>
<protein>
    <submittedName>
        <fullName evidence="1">Uncharacterized protein</fullName>
    </submittedName>
</protein>
<dbReference type="OrthoDB" id="8449553at2"/>
<dbReference type="EMBL" id="NHSJ01000070">
    <property type="protein sequence ID" value="PPQ30899.1"/>
    <property type="molecule type" value="Genomic_DNA"/>
</dbReference>
<keyword evidence="2" id="KW-1185">Reference proteome</keyword>
<accession>A0A2S6N8G5</accession>
<name>A0A2S6N8G5_9HYPH</name>
<sequence length="112" mass="12164">MADLTNQQFFNLLLADIAMAAAIRTVEGEFVAPENYEPGKIRTAWIAAHGDEALQRRVFALANAGLGSLHGVDGEQLTKAAEKYGVPIDAALGEKIAQFFTGKREAVLRYRS</sequence>